<sequence length="400" mass="41682">MTRLRRALAAVTAVSVTAVGGFAFTTHSATAAGGSVTSAQAEVAAADTKISGYLVDPQTLEYLDDVFIVAKQGGEIVATALSYGADGFELWVPAGVTKVEVKDPDYIDVTRTFDTTTGNKTGVTIFLNRARYLAGYVTDDVGNPLLDASVVAVTGGQTVASQLTYTDGDDVDGFFNLEVPAGRYKVVVDAGDGYYPRVDTGVQVTEASSGVPGDYTVHRRSSVSGVVSDGLGEVAGASVVLTARADDSPTPEVTATSKRNGSWSADLAAGKYTWKVTKRGYPAERGTLAVGGRPATQDVLLTTTLPTRTSLEGPGRLRPRKQIELDIDVAAKGATPTGKVRVVAPALDVDEVVVLRRGAATLTLPKPRDLDRVVVKAVYGGSTKPGLVLQGSSARLVLTR</sequence>
<name>A0A9X2IF60_9ACTN</name>
<evidence type="ECO:0000256" key="1">
    <source>
        <dbReference type="SAM" id="SignalP"/>
    </source>
</evidence>
<dbReference type="InterPro" id="IPR008969">
    <property type="entry name" value="CarboxyPept-like_regulatory"/>
</dbReference>
<dbReference type="Gene3D" id="2.60.40.1120">
    <property type="entry name" value="Carboxypeptidase-like, regulatory domain"/>
    <property type="match status" value="2"/>
</dbReference>
<feature type="chain" id="PRO_5040827441" evidence="1">
    <location>
        <begin position="32"/>
        <end position="400"/>
    </location>
</feature>
<feature type="signal peptide" evidence="1">
    <location>
        <begin position="1"/>
        <end position="31"/>
    </location>
</feature>
<organism evidence="2 3">
    <name type="scientific">Nocardioides bruguierae</name>
    <dbReference type="NCBI Taxonomy" id="2945102"/>
    <lineage>
        <taxon>Bacteria</taxon>
        <taxon>Bacillati</taxon>
        <taxon>Actinomycetota</taxon>
        <taxon>Actinomycetes</taxon>
        <taxon>Propionibacteriales</taxon>
        <taxon>Nocardioidaceae</taxon>
        <taxon>Nocardioides</taxon>
    </lineage>
</organism>
<keyword evidence="2" id="KW-0121">Carboxypeptidase</keyword>
<proteinExistence type="predicted"/>
<dbReference type="SUPFAM" id="SSF49464">
    <property type="entry name" value="Carboxypeptidase regulatory domain-like"/>
    <property type="match status" value="1"/>
</dbReference>
<comment type="caution">
    <text evidence="2">The sequence shown here is derived from an EMBL/GenBank/DDBJ whole genome shotgun (WGS) entry which is preliminary data.</text>
</comment>
<protein>
    <submittedName>
        <fullName evidence="2">Carboxypeptidase regulatory-like domain-containing protein</fullName>
    </submittedName>
</protein>
<gene>
    <name evidence="2" type="ORF">M8330_14575</name>
</gene>
<dbReference type="Proteomes" id="UP001139485">
    <property type="component" value="Unassembled WGS sequence"/>
</dbReference>
<dbReference type="EMBL" id="JAMOIL010000019">
    <property type="protein sequence ID" value="MCM0621516.1"/>
    <property type="molecule type" value="Genomic_DNA"/>
</dbReference>
<keyword evidence="1" id="KW-0732">Signal</keyword>
<reference evidence="2" key="1">
    <citation type="submission" date="2022-05" db="EMBL/GenBank/DDBJ databases">
        <authorList>
            <person name="Tuo L."/>
        </authorList>
    </citation>
    <scope>NUCLEOTIDE SEQUENCE</scope>
    <source>
        <strain evidence="2">BSK12Z-4</strain>
    </source>
</reference>
<keyword evidence="2" id="KW-0378">Hydrolase</keyword>
<dbReference type="AlphaFoldDB" id="A0A9X2IF60"/>
<keyword evidence="3" id="KW-1185">Reference proteome</keyword>
<dbReference type="GO" id="GO:0004180">
    <property type="term" value="F:carboxypeptidase activity"/>
    <property type="evidence" value="ECO:0007669"/>
    <property type="project" value="UniProtKB-KW"/>
</dbReference>
<dbReference type="RefSeq" id="WP_250827935.1">
    <property type="nucleotide sequence ID" value="NZ_JAMOIL010000019.1"/>
</dbReference>
<evidence type="ECO:0000313" key="3">
    <source>
        <dbReference type="Proteomes" id="UP001139485"/>
    </source>
</evidence>
<keyword evidence="2" id="KW-0645">Protease</keyword>
<accession>A0A9X2IF60</accession>
<evidence type="ECO:0000313" key="2">
    <source>
        <dbReference type="EMBL" id="MCM0621516.1"/>
    </source>
</evidence>
<dbReference type="Pfam" id="PF13620">
    <property type="entry name" value="CarboxypepD_reg"/>
    <property type="match status" value="1"/>
</dbReference>